<gene>
    <name evidence="1" type="ORF">PS723_04082</name>
</gene>
<name>A0A5E7DPG6_PSEFL</name>
<dbReference type="EMBL" id="CABVHY010000021">
    <property type="protein sequence ID" value="VVO19383.1"/>
    <property type="molecule type" value="Genomic_DNA"/>
</dbReference>
<accession>A0A5E7DPG6</accession>
<dbReference type="AlphaFoldDB" id="A0A5E7DPG6"/>
<protein>
    <submittedName>
        <fullName evidence="1">Uncharacterized protein</fullName>
    </submittedName>
</protein>
<proteinExistence type="predicted"/>
<evidence type="ECO:0000313" key="2">
    <source>
        <dbReference type="Proteomes" id="UP000379480"/>
    </source>
</evidence>
<sequence>MVIAGSKAKSPKIASSSGFYFRLNPLMSGEHGCEITSDVSVIHYCYGKRVRSAGHRREEVRQYCQSDLGVGTGWR</sequence>
<evidence type="ECO:0000313" key="1">
    <source>
        <dbReference type="EMBL" id="VVO19383.1"/>
    </source>
</evidence>
<organism evidence="1 2">
    <name type="scientific">Pseudomonas fluorescens</name>
    <dbReference type="NCBI Taxonomy" id="294"/>
    <lineage>
        <taxon>Bacteria</taxon>
        <taxon>Pseudomonadati</taxon>
        <taxon>Pseudomonadota</taxon>
        <taxon>Gammaproteobacteria</taxon>
        <taxon>Pseudomonadales</taxon>
        <taxon>Pseudomonadaceae</taxon>
        <taxon>Pseudomonas</taxon>
    </lineage>
</organism>
<reference evidence="1 2" key="1">
    <citation type="submission" date="2019-09" db="EMBL/GenBank/DDBJ databases">
        <authorList>
            <person name="Chandra G."/>
            <person name="Truman W A."/>
        </authorList>
    </citation>
    <scope>NUCLEOTIDE SEQUENCE [LARGE SCALE GENOMIC DNA]</scope>
    <source>
        <strain evidence="1">PS723</strain>
    </source>
</reference>
<dbReference type="Proteomes" id="UP000379480">
    <property type="component" value="Unassembled WGS sequence"/>
</dbReference>